<dbReference type="Gene3D" id="1.10.760.10">
    <property type="entry name" value="Cytochrome c-like domain"/>
    <property type="match status" value="1"/>
</dbReference>
<protein>
    <submittedName>
        <fullName evidence="7">C-type cytochrome</fullName>
    </submittedName>
</protein>
<dbReference type="InterPro" id="IPR036909">
    <property type="entry name" value="Cyt_c-like_dom_sf"/>
</dbReference>
<dbReference type="PROSITE" id="PS51007">
    <property type="entry name" value="CYTC"/>
    <property type="match status" value="1"/>
</dbReference>
<evidence type="ECO:0000256" key="1">
    <source>
        <dbReference type="ARBA" id="ARBA00022617"/>
    </source>
</evidence>
<evidence type="ECO:0000256" key="3">
    <source>
        <dbReference type="ARBA" id="ARBA00023004"/>
    </source>
</evidence>
<feature type="compositionally biased region" description="Gly residues" evidence="5">
    <location>
        <begin position="173"/>
        <end position="186"/>
    </location>
</feature>
<keyword evidence="1 4" id="KW-0349">Heme</keyword>
<evidence type="ECO:0000256" key="5">
    <source>
        <dbReference type="SAM" id="MobiDB-lite"/>
    </source>
</evidence>
<gene>
    <name evidence="7" type="ORF">ACFQ5N_09195</name>
</gene>
<sequence>MEILKKTSVLVMLIALLFSCNTEKKEAKNTDHKIVTDLVHANTNENGLKLLQQKCYACHSITSKSHDEIIAPPMIAVKRRYQMSFSNENDFVNGLTSWVMNPEEQNALMRGAISNFNIMPKQPFNEDEIRIIAAYMYQNELEAPSWFEQHFTEEHPNGMGNGNGNGNRNRNGNGNGMGRGNGYHRN</sequence>
<evidence type="ECO:0000256" key="4">
    <source>
        <dbReference type="PROSITE-ProRule" id="PRU00433"/>
    </source>
</evidence>
<dbReference type="PROSITE" id="PS51257">
    <property type="entry name" value="PROKAR_LIPOPROTEIN"/>
    <property type="match status" value="1"/>
</dbReference>
<evidence type="ECO:0000259" key="6">
    <source>
        <dbReference type="PROSITE" id="PS51007"/>
    </source>
</evidence>
<reference evidence="8" key="1">
    <citation type="journal article" date="2019" name="Int. J. Syst. Evol. Microbiol.">
        <title>The Global Catalogue of Microorganisms (GCM) 10K type strain sequencing project: providing services to taxonomists for standard genome sequencing and annotation.</title>
        <authorList>
            <consortium name="The Broad Institute Genomics Platform"/>
            <consortium name="The Broad Institute Genome Sequencing Center for Infectious Disease"/>
            <person name="Wu L."/>
            <person name="Ma J."/>
        </authorList>
    </citation>
    <scope>NUCLEOTIDE SEQUENCE [LARGE SCALE GENOMIC DNA]</scope>
    <source>
        <strain evidence="8">CCUG 62221</strain>
    </source>
</reference>
<accession>A0ABW3WQT5</accession>
<organism evidence="7 8">
    <name type="scientific">Lutibacter holmesii</name>
    <dbReference type="NCBI Taxonomy" id="1137985"/>
    <lineage>
        <taxon>Bacteria</taxon>
        <taxon>Pseudomonadati</taxon>
        <taxon>Bacteroidota</taxon>
        <taxon>Flavobacteriia</taxon>
        <taxon>Flavobacteriales</taxon>
        <taxon>Flavobacteriaceae</taxon>
        <taxon>Lutibacter</taxon>
    </lineage>
</organism>
<evidence type="ECO:0000313" key="8">
    <source>
        <dbReference type="Proteomes" id="UP001597241"/>
    </source>
</evidence>
<proteinExistence type="predicted"/>
<keyword evidence="2 4" id="KW-0479">Metal-binding</keyword>
<dbReference type="Proteomes" id="UP001597241">
    <property type="component" value="Unassembled WGS sequence"/>
</dbReference>
<dbReference type="InterPro" id="IPR009056">
    <property type="entry name" value="Cyt_c-like_dom"/>
</dbReference>
<dbReference type="SUPFAM" id="SSF46626">
    <property type="entry name" value="Cytochrome c"/>
    <property type="match status" value="1"/>
</dbReference>
<feature type="region of interest" description="Disordered" evidence="5">
    <location>
        <begin position="152"/>
        <end position="186"/>
    </location>
</feature>
<evidence type="ECO:0000313" key="7">
    <source>
        <dbReference type="EMBL" id="MFD1294008.1"/>
    </source>
</evidence>
<evidence type="ECO:0000256" key="2">
    <source>
        <dbReference type="ARBA" id="ARBA00022723"/>
    </source>
</evidence>
<dbReference type="RefSeq" id="WP_386809203.1">
    <property type="nucleotide sequence ID" value="NZ_JBHTMV010000004.1"/>
</dbReference>
<keyword evidence="8" id="KW-1185">Reference proteome</keyword>
<dbReference type="EMBL" id="JBHTMV010000004">
    <property type="protein sequence ID" value="MFD1294008.1"/>
    <property type="molecule type" value="Genomic_DNA"/>
</dbReference>
<feature type="domain" description="Cytochrome c" evidence="6">
    <location>
        <begin position="42"/>
        <end position="140"/>
    </location>
</feature>
<comment type="caution">
    <text evidence="7">The sequence shown here is derived from an EMBL/GenBank/DDBJ whole genome shotgun (WGS) entry which is preliminary data.</text>
</comment>
<name>A0ABW3WQT5_9FLAO</name>
<keyword evidence="3 4" id="KW-0408">Iron</keyword>